<evidence type="ECO:0000256" key="2">
    <source>
        <dbReference type="ARBA" id="ARBA00009142"/>
    </source>
</evidence>
<comment type="caution">
    <text evidence="9">The sequence shown here is derived from an EMBL/GenBank/DDBJ whole genome shotgun (WGS) entry which is preliminary data.</text>
</comment>
<evidence type="ECO:0000256" key="5">
    <source>
        <dbReference type="ARBA" id="ARBA00022692"/>
    </source>
</evidence>
<feature type="transmembrane region" description="Helical" evidence="8">
    <location>
        <begin position="163"/>
        <end position="185"/>
    </location>
</feature>
<evidence type="ECO:0000256" key="3">
    <source>
        <dbReference type="ARBA" id="ARBA00022448"/>
    </source>
</evidence>
<evidence type="ECO:0000256" key="7">
    <source>
        <dbReference type="ARBA" id="ARBA00023136"/>
    </source>
</evidence>
<feature type="transmembrane region" description="Helical" evidence="8">
    <location>
        <begin position="101"/>
        <end position="119"/>
    </location>
</feature>
<keyword evidence="5 8" id="KW-0812">Transmembrane</keyword>
<dbReference type="PANTHER" id="PTHR30269:SF37">
    <property type="entry name" value="MEMBRANE TRANSPORTER PROTEIN"/>
    <property type="match status" value="1"/>
</dbReference>
<dbReference type="InterPro" id="IPR052017">
    <property type="entry name" value="TSUP"/>
</dbReference>
<protein>
    <recommendedName>
        <fullName evidence="8">Probable membrane transporter protein</fullName>
    </recommendedName>
</protein>
<feature type="transmembrane region" description="Helical" evidence="8">
    <location>
        <begin position="197"/>
        <end position="215"/>
    </location>
</feature>
<dbReference type="GO" id="GO:0005886">
    <property type="term" value="C:plasma membrane"/>
    <property type="evidence" value="ECO:0007669"/>
    <property type="project" value="UniProtKB-SubCell"/>
</dbReference>
<evidence type="ECO:0000256" key="6">
    <source>
        <dbReference type="ARBA" id="ARBA00022989"/>
    </source>
</evidence>
<comment type="subcellular location">
    <subcellularLocation>
        <location evidence="1 8">Cell membrane</location>
        <topology evidence="1 8">Multi-pass membrane protein</topology>
    </subcellularLocation>
</comment>
<proteinExistence type="inferred from homology"/>
<dbReference type="Pfam" id="PF01925">
    <property type="entry name" value="TauE"/>
    <property type="match status" value="1"/>
</dbReference>
<dbReference type="PANTHER" id="PTHR30269">
    <property type="entry name" value="TRANSMEMBRANE PROTEIN YFCA"/>
    <property type="match status" value="1"/>
</dbReference>
<feature type="transmembrane region" description="Helical" evidence="8">
    <location>
        <begin position="131"/>
        <end position="156"/>
    </location>
</feature>
<evidence type="ECO:0000313" key="10">
    <source>
        <dbReference type="Proteomes" id="UP000290287"/>
    </source>
</evidence>
<dbReference type="EMBL" id="PEIB01000002">
    <property type="protein sequence ID" value="RXJ74675.1"/>
    <property type="molecule type" value="Genomic_DNA"/>
</dbReference>
<dbReference type="Proteomes" id="UP000290287">
    <property type="component" value="Unassembled WGS sequence"/>
</dbReference>
<name>A0A4Q0YV49_9GAMM</name>
<evidence type="ECO:0000256" key="4">
    <source>
        <dbReference type="ARBA" id="ARBA00022475"/>
    </source>
</evidence>
<keyword evidence="10" id="KW-1185">Reference proteome</keyword>
<sequence length="243" mass="26545">MSDPLFYLTAIPAVLIYGIGKGGLGGALGVVAVPMMALTVPVQQAAAILLPTLLAMDVFAVRYHYKFADYCVLKMMIMPALIGILLAGIYMKGGGDREMEFLVGIISLLFVILYLVDWLPKKKPGTLSAYFWSLFSGFTSTTIHSGGGPASIYLLPLKLDKRCLVATMAVFFASVNFFKLIPYLWLDLLSLTNISTALTLIPLAPVGVAIGARLLDVVSETWVYRLCYTFLFLSGVALIWRAW</sequence>
<dbReference type="OrthoDB" id="7028171at2"/>
<keyword evidence="4 8" id="KW-1003">Cell membrane</keyword>
<gene>
    <name evidence="9" type="ORF">CS022_03485</name>
</gene>
<feature type="transmembrane region" description="Helical" evidence="8">
    <location>
        <begin position="222"/>
        <end position="240"/>
    </location>
</feature>
<comment type="similarity">
    <text evidence="2 8">Belongs to the 4-toluene sulfonate uptake permease (TSUP) (TC 2.A.102) family.</text>
</comment>
<accession>A0A4Q0YV49</accession>
<evidence type="ECO:0000256" key="8">
    <source>
        <dbReference type="RuleBase" id="RU363041"/>
    </source>
</evidence>
<evidence type="ECO:0000313" key="9">
    <source>
        <dbReference type="EMBL" id="RXJ74675.1"/>
    </source>
</evidence>
<feature type="transmembrane region" description="Helical" evidence="8">
    <location>
        <begin position="71"/>
        <end position="89"/>
    </location>
</feature>
<evidence type="ECO:0000256" key="1">
    <source>
        <dbReference type="ARBA" id="ARBA00004651"/>
    </source>
</evidence>
<dbReference type="AlphaFoldDB" id="A0A4Q0YV49"/>
<keyword evidence="7 8" id="KW-0472">Membrane</keyword>
<feature type="transmembrane region" description="Helical" evidence="8">
    <location>
        <begin position="6"/>
        <end position="33"/>
    </location>
</feature>
<feature type="transmembrane region" description="Helical" evidence="8">
    <location>
        <begin position="45"/>
        <end position="65"/>
    </location>
</feature>
<organism evidence="9 10">
    <name type="scientific">Veronia nyctiphanis</name>
    <dbReference type="NCBI Taxonomy" id="1278244"/>
    <lineage>
        <taxon>Bacteria</taxon>
        <taxon>Pseudomonadati</taxon>
        <taxon>Pseudomonadota</taxon>
        <taxon>Gammaproteobacteria</taxon>
        <taxon>Vibrionales</taxon>
        <taxon>Vibrionaceae</taxon>
        <taxon>Veronia</taxon>
    </lineage>
</organism>
<dbReference type="InterPro" id="IPR002781">
    <property type="entry name" value="TM_pro_TauE-like"/>
</dbReference>
<keyword evidence="3" id="KW-0813">Transport</keyword>
<keyword evidence="6 8" id="KW-1133">Transmembrane helix</keyword>
<reference evidence="9 10" key="1">
    <citation type="submission" date="2017-10" db="EMBL/GenBank/DDBJ databases">
        <title>Nyctiphanis sp. nov., isolated from the stomach of the euphausiid Nyctiphanes simplex (Hansen, 1911) in the Gulf of California.</title>
        <authorList>
            <person name="Gomez-Gil B."/>
            <person name="Aguilar-Mendez M."/>
            <person name="Lopez-Cortes A."/>
            <person name="Gomez-Gutierrez J."/>
            <person name="Roque A."/>
            <person name="Lang E."/>
            <person name="Gonzalez-Castillo A."/>
        </authorList>
    </citation>
    <scope>NUCLEOTIDE SEQUENCE [LARGE SCALE GENOMIC DNA]</scope>
    <source>
        <strain evidence="9 10">CAIM 600</strain>
    </source>
</reference>